<organism evidence="1 2">
    <name type="scientific">Aureimonas phyllosphaerae</name>
    <dbReference type="NCBI Taxonomy" id="1166078"/>
    <lineage>
        <taxon>Bacteria</taxon>
        <taxon>Pseudomonadati</taxon>
        <taxon>Pseudomonadota</taxon>
        <taxon>Alphaproteobacteria</taxon>
        <taxon>Hyphomicrobiales</taxon>
        <taxon>Aurantimonadaceae</taxon>
        <taxon>Aureimonas</taxon>
    </lineage>
</organism>
<dbReference type="AlphaFoldDB" id="A0A7W6FSW4"/>
<evidence type="ECO:0000313" key="1">
    <source>
        <dbReference type="EMBL" id="MBB3934095.1"/>
    </source>
</evidence>
<keyword evidence="2" id="KW-1185">Reference proteome</keyword>
<accession>A0A7W6FSW4</accession>
<sequence length="32" mass="3848">MRFDMICGSNGIEHWLTKPNHPWSLKDYETIQ</sequence>
<evidence type="ECO:0000313" key="2">
    <source>
        <dbReference type="Proteomes" id="UP000531216"/>
    </source>
</evidence>
<reference evidence="1 2" key="1">
    <citation type="submission" date="2020-08" db="EMBL/GenBank/DDBJ databases">
        <title>Genomic Encyclopedia of Type Strains, Phase IV (KMG-IV): sequencing the most valuable type-strain genomes for metagenomic binning, comparative biology and taxonomic classification.</title>
        <authorList>
            <person name="Goeker M."/>
        </authorList>
    </citation>
    <scope>NUCLEOTIDE SEQUENCE [LARGE SCALE GENOMIC DNA]</scope>
    <source>
        <strain evidence="1 2">DSM 25024</strain>
    </source>
</reference>
<dbReference type="Proteomes" id="UP000531216">
    <property type="component" value="Unassembled WGS sequence"/>
</dbReference>
<gene>
    <name evidence="1" type="ORF">GGR05_000206</name>
</gene>
<dbReference type="EMBL" id="JACIDO010000001">
    <property type="protein sequence ID" value="MBB3934095.1"/>
    <property type="molecule type" value="Genomic_DNA"/>
</dbReference>
<proteinExistence type="predicted"/>
<protein>
    <submittedName>
        <fullName evidence="1">Uncharacterized protein</fullName>
    </submittedName>
</protein>
<comment type="caution">
    <text evidence="1">The sequence shown here is derived from an EMBL/GenBank/DDBJ whole genome shotgun (WGS) entry which is preliminary data.</text>
</comment>
<name>A0A7W6FSW4_9HYPH</name>